<dbReference type="SMART" id="SM00252">
    <property type="entry name" value="SH2"/>
    <property type="match status" value="1"/>
</dbReference>
<feature type="compositionally biased region" description="Polar residues" evidence="3">
    <location>
        <begin position="57"/>
        <end position="67"/>
    </location>
</feature>
<organism evidence="6 7">
    <name type="scientific">Clavelina lepadiformis</name>
    <name type="common">Light-bulb sea squirt</name>
    <name type="synonym">Ascidia lepadiformis</name>
    <dbReference type="NCBI Taxonomy" id="159417"/>
    <lineage>
        <taxon>Eukaryota</taxon>
        <taxon>Metazoa</taxon>
        <taxon>Chordata</taxon>
        <taxon>Tunicata</taxon>
        <taxon>Ascidiacea</taxon>
        <taxon>Aplousobranchia</taxon>
        <taxon>Clavelinidae</taxon>
        <taxon>Clavelina</taxon>
    </lineage>
</organism>
<evidence type="ECO:0000256" key="3">
    <source>
        <dbReference type="SAM" id="MobiDB-lite"/>
    </source>
</evidence>
<dbReference type="InterPro" id="IPR015042">
    <property type="entry name" value="BPS-dom"/>
</dbReference>
<proteinExistence type="predicted"/>
<dbReference type="InterPro" id="IPR011993">
    <property type="entry name" value="PH-like_dom_sf"/>
</dbReference>
<dbReference type="InterPro" id="IPR000980">
    <property type="entry name" value="SH2"/>
</dbReference>
<dbReference type="EMBL" id="CAWYQH010000001">
    <property type="protein sequence ID" value="CAK8672166.1"/>
    <property type="molecule type" value="Genomic_DNA"/>
</dbReference>
<feature type="domain" description="SH2" evidence="4">
    <location>
        <begin position="493"/>
        <end position="589"/>
    </location>
</feature>
<dbReference type="Pfam" id="PF08947">
    <property type="entry name" value="BPS"/>
    <property type="match status" value="1"/>
</dbReference>
<evidence type="ECO:0000256" key="2">
    <source>
        <dbReference type="PROSITE-ProRule" id="PRU00191"/>
    </source>
</evidence>
<dbReference type="PROSITE" id="PS50001">
    <property type="entry name" value="SH2"/>
    <property type="match status" value="1"/>
</dbReference>
<dbReference type="InterPro" id="IPR001849">
    <property type="entry name" value="PH_domain"/>
</dbReference>
<keyword evidence="1 2" id="KW-0727">SH2 domain</keyword>
<comment type="caution">
    <text evidence="6">The sequence shown here is derived from an EMBL/GenBank/DDBJ whole genome shotgun (WGS) entry which is preliminary data.</text>
</comment>
<reference evidence="6 7" key="1">
    <citation type="submission" date="2024-02" db="EMBL/GenBank/DDBJ databases">
        <authorList>
            <person name="Daric V."/>
            <person name="Darras S."/>
        </authorList>
    </citation>
    <scope>NUCLEOTIDE SEQUENCE [LARGE SCALE GENOMIC DNA]</scope>
</reference>
<accession>A0ABP0EYK4</accession>
<gene>
    <name evidence="6" type="ORF">CVLEPA_LOCUS1156</name>
</gene>
<dbReference type="PANTHER" id="PTHR11243">
    <property type="entry name" value="GROWTH FACTOR RECEPTOR-BOUND PROTEIN"/>
    <property type="match status" value="1"/>
</dbReference>
<dbReference type="Gene3D" id="2.30.29.30">
    <property type="entry name" value="Pleckstrin-homology domain (PH domain)/Phosphotyrosine-binding domain (PTB)"/>
    <property type="match status" value="1"/>
</dbReference>
<dbReference type="Gene3D" id="3.30.505.10">
    <property type="entry name" value="SH2 domain"/>
    <property type="match status" value="1"/>
</dbReference>
<dbReference type="PROSITE" id="PS50003">
    <property type="entry name" value="PH_DOMAIN"/>
    <property type="match status" value="1"/>
</dbReference>
<dbReference type="SUPFAM" id="SSF55550">
    <property type="entry name" value="SH2 domain"/>
    <property type="match status" value="1"/>
</dbReference>
<evidence type="ECO:0000259" key="4">
    <source>
        <dbReference type="PROSITE" id="PS50001"/>
    </source>
</evidence>
<evidence type="ECO:0000256" key="1">
    <source>
        <dbReference type="ARBA" id="ARBA00022999"/>
    </source>
</evidence>
<dbReference type="InterPro" id="IPR039665">
    <property type="entry name" value="PH_APBB1IP"/>
</dbReference>
<dbReference type="InterPro" id="IPR039664">
    <property type="entry name" value="GRB/APBB1IP"/>
</dbReference>
<dbReference type="SMART" id="SM00233">
    <property type="entry name" value="PH"/>
    <property type="match status" value="1"/>
</dbReference>
<dbReference type="Pfam" id="PF00017">
    <property type="entry name" value="SH2"/>
    <property type="match status" value="1"/>
</dbReference>
<protein>
    <recommendedName>
        <fullName evidence="8">Growth factor receptor-bound protein 14</fullName>
    </recommendedName>
</protein>
<dbReference type="CDD" id="cd01259">
    <property type="entry name" value="PH_APBB1IP"/>
    <property type="match status" value="1"/>
</dbReference>
<evidence type="ECO:0008006" key="8">
    <source>
        <dbReference type="Google" id="ProtNLM"/>
    </source>
</evidence>
<dbReference type="Pfam" id="PF00169">
    <property type="entry name" value="PH"/>
    <property type="match status" value="1"/>
</dbReference>
<dbReference type="Gene3D" id="3.10.20.90">
    <property type="entry name" value="Phosphatidylinositol 3-kinase Catalytic Subunit, Chain A, domain 1"/>
    <property type="match status" value="1"/>
</dbReference>
<dbReference type="Proteomes" id="UP001642483">
    <property type="component" value="Unassembled WGS sequence"/>
</dbReference>
<dbReference type="SUPFAM" id="SSF50729">
    <property type="entry name" value="PH domain-like"/>
    <property type="match status" value="1"/>
</dbReference>
<dbReference type="InterPro" id="IPR036860">
    <property type="entry name" value="SH2_dom_sf"/>
</dbReference>
<dbReference type="PANTHER" id="PTHR11243:SF38">
    <property type="entry name" value="GROWTH FACTOR RECEPTOR-BOUND PROTEIN 14-LIKE ISOFORM X1"/>
    <property type="match status" value="1"/>
</dbReference>
<keyword evidence="7" id="KW-1185">Reference proteome</keyword>
<evidence type="ECO:0000259" key="5">
    <source>
        <dbReference type="PROSITE" id="PS50003"/>
    </source>
</evidence>
<sequence>MSTCVQSQKLLENKEDDVDLESLIQQIDIGNDDTSQTDVTDLSSSSGDGDALHESNESITSEEGSHTTNKTSFFDKHFLKSLPVAILAKRKLFGSHSDLACSSHSSAHAHSMPSTPSSSQPSSLLHQKMERMNSCKIQRNGSKQINWNIWVTDLARWKEIELPHSSTCALLLHKLLTKLQRNPDLTQWSIIEQNSETMIERYVEDCEIMDDLISSSETENIVRFCLNKTSAKYTILQNPELCLPPDMLTYPGNSSSAIAGVDSVRRMQMQHILTKTAPEMCGWLHVREVGRRSWKKLYCILRNSGLYFSNKNTSKEPMNLVCIAEVHSARVWFPVNNKKVANNSPTAFSFCLKPRSFRTGSIIRWFCAENNHVRSAWISALRLTMNGSRFHESYLSARRYGPTNLIRSSSDRAINKYDSNFVAMDFSGATGRIIQDPMEATMVELEQQSSWRRRLMNRTINNSAAMERGLVGNSAPTRDIAWFTRAIHQTQPWFYGKISREAATDEIQRHGSLDGTFLVRDSHTIPGGIVITICHNQKSRHIPVTQLEKDGKCFYTSDNGETRFLDLIQFIDFHRLNKGSLPCVLVHECHRSYH</sequence>
<feature type="compositionally biased region" description="Polar residues" evidence="3">
    <location>
        <begin position="32"/>
        <end position="42"/>
    </location>
</feature>
<evidence type="ECO:0000313" key="6">
    <source>
        <dbReference type="EMBL" id="CAK8672166.1"/>
    </source>
</evidence>
<name>A0ABP0EYK4_CLALP</name>
<feature type="domain" description="PH" evidence="5">
    <location>
        <begin position="277"/>
        <end position="386"/>
    </location>
</feature>
<evidence type="ECO:0000313" key="7">
    <source>
        <dbReference type="Proteomes" id="UP001642483"/>
    </source>
</evidence>
<feature type="region of interest" description="Disordered" evidence="3">
    <location>
        <begin position="29"/>
        <end position="67"/>
    </location>
</feature>